<sequence>MYKRMPPLDPPAPPEPEPIVLPEPAPIVLPEPAPIILPGARAPLSTGGGQLPTVADFYHRLGRLEARAEHATNLLVEVLARQAPETDLLEELVADAREEEEAETSVDMQKIGQMAASAQKWAYISIAAVLVWKVAASTWKQCGSPPLAAAVSAMRGNRPQHPSGPETGAGPQPPAVRDAGPGDPFYMA</sequence>
<proteinExistence type="predicted"/>
<keyword evidence="3" id="KW-1185">Reference proteome</keyword>
<name>A0AAV4J241_9GAST</name>
<evidence type="ECO:0000256" key="1">
    <source>
        <dbReference type="SAM" id="MobiDB-lite"/>
    </source>
</evidence>
<feature type="region of interest" description="Disordered" evidence="1">
    <location>
        <begin position="151"/>
        <end position="188"/>
    </location>
</feature>
<dbReference type="AlphaFoldDB" id="A0AAV4J241"/>
<evidence type="ECO:0000313" key="2">
    <source>
        <dbReference type="EMBL" id="GFS16366.1"/>
    </source>
</evidence>
<evidence type="ECO:0000313" key="3">
    <source>
        <dbReference type="Proteomes" id="UP000762676"/>
    </source>
</evidence>
<dbReference type="EMBL" id="BMAT01002893">
    <property type="protein sequence ID" value="GFS16366.1"/>
    <property type="molecule type" value="Genomic_DNA"/>
</dbReference>
<dbReference type="Proteomes" id="UP000762676">
    <property type="component" value="Unassembled WGS sequence"/>
</dbReference>
<reference evidence="2 3" key="1">
    <citation type="journal article" date="2021" name="Elife">
        <title>Chloroplast acquisition without the gene transfer in kleptoplastic sea slugs, Plakobranchus ocellatus.</title>
        <authorList>
            <person name="Maeda T."/>
            <person name="Takahashi S."/>
            <person name="Yoshida T."/>
            <person name="Shimamura S."/>
            <person name="Takaki Y."/>
            <person name="Nagai Y."/>
            <person name="Toyoda A."/>
            <person name="Suzuki Y."/>
            <person name="Arimoto A."/>
            <person name="Ishii H."/>
            <person name="Satoh N."/>
            <person name="Nishiyama T."/>
            <person name="Hasebe M."/>
            <person name="Maruyama T."/>
            <person name="Minagawa J."/>
            <person name="Obokata J."/>
            <person name="Shigenobu S."/>
        </authorList>
    </citation>
    <scope>NUCLEOTIDE SEQUENCE [LARGE SCALE GENOMIC DNA]</scope>
</reference>
<accession>A0AAV4J241</accession>
<protein>
    <submittedName>
        <fullName evidence="2">Uncharacterized protein</fullName>
    </submittedName>
</protein>
<organism evidence="2 3">
    <name type="scientific">Elysia marginata</name>
    <dbReference type="NCBI Taxonomy" id="1093978"/>
    <lineage>
        <taxon>Eukaryota</taxon>
        <taxon>Metazoa</taxon>
        <taxon>Spiralia</taxon>
        <taxon>Lophotrochozoa</taxon>
        <taxon>Mollusca</taxon>
        <taxon>Gastropoda</taxon>
        <taxon>Heterobranchia</taxon>
        <taxon>Euthyneura</taxon>
        <taxon>Panpulmonata</taxon>
        <taxon>Sacoglossa</taxon>
        <taxon>Placobranchoidea</taxon>
        <taxon>Plakobranchidae</taxon>
        <taxon>Elysia</taxon>
    </lineage>
</organism>
<comment type="caution">
    <text evidence="2">The sequence shown here is derived from an EMBL/GenBank/DDBJ whole genome shotgun (WGS) entry which is preliminary data.</text>
</comment>
<gene>
    <name evidence="2" type="ORF">ElyMa_001471100</name>
</gene>